<proteinExistence type="predicted"/>
<evidence type="ECO:0000256" key="2">
    <source>
        <dbReference type="ARBA" id="ARBA00022448"/>
    </source>
</evidence>
<feature type="transmembrane region" description="Helical" evidence="7">
    <location>
        <begin position="544"/>
        <end position="566"/>
    </location>
</feature>
<dbReference type="Gene3D" id="1.20.1720.10">
    <property type="entry name" value="Multidrug resistance protein D"/>
    <property type="match status" value="1"/>
</dbReference>
<feature type="transmembrane region" description="Helical" evidence="7">
    <location>
        <begin position="229"/>
        <end position="249"/>
    </location>
</feature>
<keyword evidence="5 7" id="KW-0472">Membrane</keyword>
<gene>
    <name evidence="10" type="ORF">PgNI_05330</name>
</gene>
<dbReference type="KEGG" id="pgri:PgNI_05330"/>
<name>A0A6P8B7D3_PYRGI</name>
<dbReference type="Pfam" id="PF07690">
    <property type="entry name" value="MFS_1"/>
    <property type="match status" value="1"/>
</dbReference>
<feature type="transmembrane region" description="Helical" evidence="7">
    <location>
        <begin position="347"/>
        <end position="365"/>
    </location>
</feature>
<evidence type="ECO:0000259" key="8">
    <source>
        <dbReference type="PROSITE" id="PS50850"/>
    </source>
</evidence>
<protein>
    <recommendedName>
        <fullName evidence="8">Major facilitator superfamily (MFS) profile domain-containing protein</fullName>
    </recommendedName>
</protein>
<feature type="transmembrane region" description="Helical" evidence="7">
    <location>
        <begin position="481"/>
        <end position="499"/>
    </location>
</feature>
<dbReference type="AlphaFoldDB" id="A0A6P8B7D3"/>
<feature type="transmembrane region" description="Helical" evidence="7">
    <location>
        <begin position="136"/>
        <end position="162"/>
    </location>
</feature>
<dbReference type="FunFam" id="1.20.1720.10:FF:000012">
    <property type="entry name" value="MFS toxin efflux pump (AflT)"/>
    <property type="match status" value="1"/>
</dbReference>
<reference evidence="10" key="2">
    <citation type="submission" date="2019-10" db="EMBL/GenBank/DDBJ databases">
        <authorList>
            <consortium name="NCBI Genome Project"/>
        </authorList>
    </citation>
    <scope>NUCLEOTIDE SEQUENCE</scope>
    <source>
        <strain evidence="10">NI907</strain>
    </source>
</reference>
<dbReference type="GeneID" id="41960272"/>
<feature type="region of interest" description="Disordered" evidence="6">
    <location>
        <begin position="80"/>
        <end position="110"/>
    </location>
</feature>
<dbReference type="RefSeq" id="XP_030983117.1">
    <property type="nucleotide sequence ID" value="XM_031125363.1"/>
</dbReference>
<dbReference type="SUPFAM" id="SSF103473">
    <property type="entry name" value="MFS general substrate transporter"/>
    <property type="match status" value="1"/>
</dbReference>
<reference evidence="9 10" key="1">
    <citation type="journal article" date="2019" name="Mol. Biol. Evol.">
        <title>Blast fungal genomes show frequent chromosomal changes, gene gains and losses, and effector gene turnover.</title>
        <authorList>
            <person name="Gomez Luciano L.B."/>
            <person name="Jason Tsai I."/>
            <person name="Chuma I."/>
            <person name="Tosa Y."/>
            <person name="Chen Y.H."/>
            <person name="Li J.Y."/>
            <person name="Li M.Y."/>
            <person name="Jade Lu M.Y."/>
            <person name="Nakayashiki H."/>
            <person name="Li W.H."/>
        </authorList>
    </citation>
    <scope>NUCLEOTIDE SEQUENCE [LARGE SCALE GENOMIC DNA]</scope>
    <source>
        <strain evidence="9 10">NI907</strain>
    </source>
</reference>
<feature type="transmembrane region" description="Helical" evidence="7">
    <location>
        <begin position="454"/>
        <end position="474"/>
    </location>
</feature>
<evidence type="ECO:0000256" key="3">
    <source>
        <dbReference type="ARBA" id="ARBA00022692"/>
    </source>
</evidence>
<accession>A0A6P8B7D3</accession>
<evidence type="ECO:0000256" key="4">
    <source>
        <dbReference type="ARBA" id="ARBA00022989"/>
    </source>
</evidence>
<dbReference type="Proteomes" id="UP000515153">
    <property type="component" value="Chromosome I"/>
</dbReference>
<dbReference type="InterPro" id="IPR011701">
    <property type="entry name" value="MFS"/>
</dbReference>
<evidence type="ECO:0000256" key="5">
    <source>
        <dbReference type="ARBA" id="ARBA00023136"/>
    </source>
</evidence>
<dbReference type="Gene3D" id="1.20.1250.20">
    <property type="entry name" value="MFS general substrate transporter like domains"/>
    <property type="match status" value="1"/>
</dbReference>
<organism evidence="9 10">
    <name type="scientific">Pyricularia grisea</name>
    <name type="common">Crabgrass-specific blast fungus</name>
    <name type="synonym">Magnaporthe grisea</name>
    <dbReference type="NCBI Taxonomy" id="148305"/>
    <lineage>
        <taxon>Eukaryota</taxon>
        <taxon>Fungi</taxon>
        <taxon>Dikarya</taxon>
        <taxon>Ascomycota</taxon>
        <taxon>Pezizomycotina</taxon>
        <taxon>Sordariomycetes</taxon>
        <taxon>Sordariomycetidae</taxon>
        <taxon>Magnaporthales</taxon>
        <taxon>Pyriculariaceae</taxon>
        <taxon>Pyricularia</taxon>
    </lineage>
</organism>
<dbReference type="GO" id="GO:0005886">
    <property type="term" value="C:plasma membrane"/>
    <property type="evidence" value="ECO:0007669"/>
    <property type="project" value="TreeGrafter"/>
</dbReference>
<dbReference type="PRINTS" id="PR01036">
    <property type="entry name" value="TCRTETB"/>
</dbReference>
<evidence type="ECO:0000313" key="9">
    <source>
        <dbReference type="Proteomes" id="UP000515153"/>
    </source>
</evidence>
<dbReference type="CDD" id="cd17502">
    <property type="entry name" value="MFS_Azr1_MDR_like"/>
    <property type="match status" value="1"/>
</dbReference>
<feature type="transmembrane region" description="Helical" evidence="7">
    <location>
        <begin position="414"/>
        <end position="434"/>
    </location>
</feature>
<dbReference type="PANTHER" id="PTHR23501">
    <property type="entry name" value="MAJOR FACILITATOR SUPERFAMILY"/>
    <property type="match status" value="1"/>
</dbReference>
<feature type="transmembrane region" description="Helical" evidence="7">
    <location>
        <begin position="505"/>
        <end position="523"/>
    </location>
</feature>
<dbReference type="PANTHER" id="PTHR23501:SF199">
    <property type="entry name" value="MFS EFFLUX TRANSPORTER INPD-RELATED"/>
    <property type="match status" value="1"/>
</dbReference>
<keyword evidence="2" id="KW-0813">Transport</keyword>
<keyword evidence="9" id="KW-1185">Reference proteome</keyword>
<feature type="domain" description="Major facilitator superfamily (MFS) profile" evidence="8">
    <location>
        <begin position="139"/>
        <end position="639"/>
    </location>
</feature>
<dbReference type="InterPro" id="IPR020846">
    <property type="entry name" value="MFS_dom"/>
</dbReference>
<dbReference type="FunFam" id="1.20.1250.20:FF:000196">
    <property type="entry name" value="MFS toxin efflux pump (AflT)"/>
    <property type="match status" value="1"/>
</dbReference>
<dbReference type="GO" id="GO:0022857">
    <property type="term" value="F:transmembrane transporter activity"/>
    <property type="evidence" value="ECO:0007669"/>
    <property type="project" value="InterPro"/>
</dbReference>
<feature type="transmembrane region" description="Helical" evidence="7">
    <location>
        <begin position="204"/>
        <end position="223"/>
    </location>
</feature>
<feature type="transmembrane region" description="Helical" evidence="7">
    <location>
        <begin position="617"/>
        <end position="636"/>
    </location>
</feature>
<feature type="transmembrane region" description="Helical" evidence="7">
    <location>
        <begin position="174"/>
        <end position="192"/>
    </location>
</feature>
<keyword evidence="4 7" id="KW-1133">Transmembrane helix</keyword>
<reference evidence="10" key="3">
    <citation type="submission" date="2025-08" db="UniProtKB">
        <authorList>
            <consortium name="RefSeq"/>
        </authorList>
    </citation>
    <scope>IDENTIFICATION</scope>
    <source>
        <strain evidence="10">NI907</strain>
    </source>
</reference>
<dbReference type="OrthoDB" id="10021397at2759"/>
<comment type="subcellular location">
    <subcellularLocation>
        <location evidence="1">Membrane</location>
        <topology evidence="1">Multi-pass membrane protein</topology>
    </subcellularLocation>
</comment>
<sequence>MTYQAVPSTPYAASGSAHTIVASSSSTNSYTAAKRETDQQYCGPDCRCKESGVECKMVPQEMPSPALSAADSGYHDSFFDARERNSEDGPTSAAGAVEAGNNKGRRDDDMVSATSTAHENYSMREDGVPYITGLKLALVMTALCMSVFLVALDSAIIAVAIPKITDEFNSLGDVGWYGSAYLLTVSALQLFFGKLYTFYSIKWIYFTAIGLFELGSLLCGAARSSLLLIIGRAIAGTGSAGLFSGSLIILAHSVPMSRRPLYTGILGSMYGIAVVAGPLLGGLFTDKATWRWCFYINLPFGVLSVFAIAFWFREPDRSGEPARQQQLQQKKGECCPWRTRIKQFDPFGTLVFMPAVISLLLALQWAGTEYKWSDPRIIALLAIFGVLMTIWLVLQWWQDEHATVPPRIIKKRTVWAASIYAFMGGAAFLSSSYYIPIWFQAVQGVSAVESGIRILPFLLALVVASLIAGVVVTIWGYYAPFLWISSVVMSVGFGLLSTWNPRTKQPIWIGYQVIAGAGVGFGMQQPVIAVQTVLDIDDVPMGTSVIVFVQSLGGAIFVSIAESIFVNKLVAYLQAVFPGMDPKTIFTAGATQLRSAIPKELLARVIRGYSDALTRTLLMSAALAAASVFGSLAIEWRSVKVKEIKRDVA</sequence>
<dbReference type="InterPro" id="IPR036259">
    <property type="entry name" value="MFS_trans_sf"/>
</dbReference>
<feature type="transmembrane region" description="Helical" evidence="7">
    <location>
        <begin position="377"/>
        <end position="394"/>
    </location>
</feature>
<evidence type="ECO:0000313" key="10">
    <source>
        <dbReference type="RefSeq" id="XP_030983117.1"/>
    </source>
</evidence>
<keyword evidence="3 7" id="KW-0812">Transmembrane</keyword>
<evidence type="ECO:0000256" key="7">
    <source>
        <dbReference type="SAM" id="Phobius"/>
    </source>
</evidence>
<dbReference type="PROSITE" id="PS50850">
    <property type="entry name" value="MFS"/>
    <property type="match status" value="1"/>
</dbReference>
<feature type="transmembrane region" description="Helical" evidence="7">
    <location>
        <begin position="292"/>
        <end position="312"/>
    </location>
</feature>
<feature type="transmembrane region" description="Helical" evidence="7">
    <location>
        <begin position="261"/>
        <end position="280"/>
    </location>
</feature>
<evidence type="ECO:0000256" key="1">
    <source>
        <dbReference type="ARBA" id="ARBA00004141"/>
    </source>
</evidence>
<evidence type="ECO:0000256" key="6">
    <source>
        <dbReference type="SAM" id="MobiDB-lite"/>
    </source>
</evidence>